<evidence type="ECO:0000259" key="6">
    <source>
        <dbReference type="Pfam" id="PF02782"/>
    </source>
</evidence>
<dbReference type="InterPro" id="IPR018483">
    <property type="entry name" value="Carb_kinase_FGGY_CS"/>
</dbReference>
<feature type="domain" description="Carbohydrate kinase FGGY C-terminal" evidence="6">
    <location>
        <begin position="2"/>
        <end position="100"/>
    </location>
</feature>
<dbReference type="PANTHER" id="PTHR10196:SF69">
    <property type="entry name" value="GLYCEROL KINASE"/>
    <property type="match status" value="1"/>
</dbReference>
<dbReference type="GO" id="GO:0005524">
    <property type="term" value="F:ATP binding"/>
    <property type="evidence" value="ECO:0007669"/>
    <property type="project" value="UniProtKB-KW"/>
</dbReference>
<keyword evidence="2" id="KW-0808">Transferase</keyword>
<evidence type="ECO:0000313" key="7">
    <source>
        <dbReference type="EMBL" id="SFB02226.1"/>
    </source>
</evidence>
<accession>A0A1I0XP41</accession>
<dbReference type="PANTHER" id="PTHR10196">
    <property type="entry name" value="SUGAR KINASE"/>
    <property type="match status" value="1"/>
</dbReference>
<evidence type="ECO:0000256" key="1">
    <source>
        <dbReference type="ARBA" id="ARBA00009156"/>
    </source>
</evidence>
<keyword evidence="3" id="KW-0547">Nucleotide-binding</keyword>
<dbReference type="GO" id="GO:0005829">
    <property type="term" value="C:cytosol"/>
    <property type="evidence" value="ECO:0007669"/>
    <property type="project" value="TreeGrafter"/>
</dbReference>
<dbReference type="GO" id="GO:0019563">
    <property type="term" value="P:glycerol catabolic process"/>
    <property type="evidence" value="ECO:0007669"/>
    <property type="project" value="TreeGrafter"/>
</dbReference>
<comment type="similarity">
    <text evidence="1">Belongs to the FGGY kinase family.</text>
</comment>
<organism evidence="7 8">
    <name type="scientific">Acetitomaculum ruminis DSM 5522</name>
    <dbReference type="NCBI Taxonomy" id="1120918"/>
    <lineage>
        <taxon>Bacteria</taxon>
        <taxon>Bacillati</taxon>
        <taxon>Bacillota</taxon>
        <taxon>Clostridia</taxon>
        <taxon>Lachnospirales</taxon>
        <taxon>Lachnospiraceae</taxon>
        <taxon>Acetitomaculum</taxon>
    </lineage>
</organism>
<sequence>MGAPYWDQYARGSIIGLTRGSKKAHIIRAAVESLAYQVLDLIKAMEKTSSIKLSELKVDGGASANDFLMQFQADILNAAVKRPKCIETTALGASYLAGLATGYYKSKEDIKKNWMLQREFKPEMEEKNREKIVSGWHKAVKRSLHWEEEV</sequence>
<evidence type="ECO:0000256" key="2">
    <source>
        <dbReference type="ARBA" id="ARBA00022679"/>
    </source>
</evidence>
<dbReference type="AlphaFoldDB" id="A0A1I0XP41"/>
<keyword evidence="4 7" id="KW-0418">Kinase</keyword>
<evidence type="ECO:0000256" key="5">
    <source>
        <dbReference type="ARBA" id="ARBA00022840"/>
    </source>
</evidence>
<evidence type="ECO:0000256" key="3">
    <source>
        <dbReference type="ARBA" id="ARBA00022741"/>
    </source>
</evidence>
<proteinExistence type="inferred from homology"/>
<protein>
    <submittedName>
        <fullName evidence="7">Glycerol kinase</fullName>
    </submittedName>
</protein>
<dbReference type="Proteomes" id="UP000198838">
    <property type="component" value="Unassembled WGS sequence"/>
</dbReference>
<name>A0A1I0XP41_9FIRM</name>
<evidence type="ECO:0000313" key="8">
    <source>
        <dbReference type="Proteomes" id="UP000198838"/>
    </source>
</evidence>
<dbReference type="InterPro" id="IPR018485">
    <property type="entry name" value="FGGY_C"/>
</dbReference>
<dbReference type="STRING" id="1120918.SAMN05216249_10730"/>
<evidence type="ECO:0000256" key="4">
    <source>
        <dbReference type="ARBA" id="ARBA00022777"/>
    </source>
</evidence>
<dbReference type="PROSITE" id="PS00445">
    <property type="entry name" value="FGGY_KINASES_2"/>
    <property type="match status" value="1"/>
</dbReference>
<dbReference type="Pfam" id="PF02782">
    <property type="entry name" value="FGGY_C"/>
    <property type="match status" value="1"/>
</dbReference>
<gene>
    <name evidence="7" type="ORF">SAMN05216249_10730</name>
</gene>
<dbReference type="InterPro" id="IPR043129">
    <property type="entry name" value="ATPase_NBD"/>
</dbReference>
<keyword evidence="8" id="KW-1185">Reference proteome</keyword>
<dbReference type="GO" id="GO:0004370">
    <property type="term" value="F:glycerol kinase activity"/>
    <property type="evidence" value="ECO:0007669"/>
    <property type="project" value="TreeGrafter"/>
</dbReference>
<dbReference type="SUPFAM" id="SSF53067">
    <property type="entry name" value="Actin-like ATPase domain"/>
    <property type="match status" value="1"/>
</dbReference>
<reference evidence="7 8" key="1">
    <citation type="submission" date="2016-10" db="EMBL/GenBank/DDBJ databases">
        <authorList>
            <person name="de Groot N.N."/>
        </authorList>
    </citation>
    <scope>NUCLEOTIDE SEQUENCE [LARGE SCALE GENOMIC DNA]</scope>
    <source>
        <strain evidence="7 8">DSM 5522</strain>
    </source>
</reference>
<dbReference type="EMBL" id="FOJY01000007">
    <property type="protein sequence ID" value="SFB02226.1"/>
    <property type="molecule type" value="Genomic_DNA"/>
</dbReference>
<dbReference type="Gene3D" id="3.30.420.40">
    <property type="match status" value="1"/>
</dbReference>
<keyword evidence="5" id="KW-0067">ATP-binding</keyword>